<dbReference type="HAMAP" id="MF_01123">
    <property type="entry name" value="Ac_CoA_synth"/>
    <property type="match status" value="1"/>
</dbReference>
<feature type="binding site" evidence="6">
    <location>
        <position position="542"/>
    </location>
    <ligand>
        <name>Mg(2+)</name>
        <dbReference type="ChEBI" id="CHEBI:18420"/>
    </ligand>
</feature>
<feature type="domain" description="AMP-binding enzyme C-terminal" evidence="8">
    <location>
        <begin position="531"/>
        <end position="609"/>
    </location>
</feature>
<dbReference type="GO" id="GO:0005829">
    <property type="term" value="C:cytosol"/>
    <property type="evidence" value="ECO:0007669"/>
    <property type="project" value="TreeGrafter"/>
</dbReference>
<organism evidence="10 11">
    <name type="scientific">Candidatus Thiodiazotropha endoloripes</name>
    <dbReference type="NCBI Taxonomy" id="1818881"/>
    <lineage>
        <taxon>Bacteria</taxon>
        <taxon>Pseudomonadati</taxon>
        <taxon>Pseudomonadota</taxon>
        <taxon>Gammaproteobacteria</taxon>
        <taxon>Chromatiales</taxon>
        <taxon>Sedimenticolaceae</taxon>
        <taxon>Candidatus Thiodiazotropha</taxon>
    </lineage>
</organism>
<feature type="binding site" evidence="6">
    <location>
        <position position="539"/>
    </location>
    <ligand>
        <name>Mg(2+)</name>
        <dbReference type="ChEBI" id="CHEBI:18420"/>
    </ligand>
</feature>
<evidence type="ECO:0000256" key="5">
    <source>
        <dbReference type="ARBA" id="ARBA00022990"/>
    </source>
</evidence>
<comment type="cofactor">
    <cofactor evidence="6">
        <name>Mg(2+)</name>
        <dbReference type="ChEBI" id="CHEBI:18420"/>
    </cofactor>
</comment>
<feature type="binding site" evidence="6">
    <location>
        <begin position="410"/>
        <end position="415"/>
    </location>
    <ligand>
        <name>ATP</name>
        <dbReference type="ChEBI" id="CHEBI:30616"/>
    </ligand>
</feature>
<keyword evidence="6" id="KW-0460">Magnesium</keyword>
<dbReference type="EC" id="6.2.1.1" evidence="6"/>
<dbReference type="EMBL" id="LVJZ01000003">
    <property type="protein sequence ID" value="ODB97387.1"/>
    <property type="molecule type" value="Genomic_DNA"/>
</dbReference>
<keyword evidence="11" id="KW-1185">Reference proteome</keyword>
<dbReference type="OrthoDB" id="9803968at2"/>
<evidence type="ECO:0000256" key="3">
    <source>
        <dbReference type="ARBA" id="ARBA00022741"/>
    </source>
</evidence>
<dbReference type="GO" id="GO:0003987">
    <property type="term" value="F:acetate-CoA ligase activity"/>
    <property type="evidence" value="ECO:0007669"/>
    <property type="project" value="UniProtKB-UniRule"/>
</dbReference>
<dbReference type="GO" id="GO:0046872">
    <property type="term" value="F:metal ion binding"/>
    <property type="evidence" value="ECO:0007669"/>
    <property type="project" value="UniProtKB-KW"/>
</dbReference>
<comment type="caution">
    <text evidence="10">The sequence shown here is derived from an EMBL/GenBank/DDBJ whole genome shotgun (WGS) entry which is preliminary data.</text>
</comment>
<feature type="binding site" evidence="6">
    <location>
        <position position="515"/>
    </location>
    <ligand>
        <name>ATP</name>
        <dbReference type="ChEBI" id="CHEBI:30616"/>
    </ligand>
</feature>
<dbReference type="Pfam" id="PF16177">
    <property type="entry name" value="ACAS_N"/>
    <property type="match status" value="1"/>
</dbReference>
<dbReference type="InterPro" id="IPR042099">
    <property type="entry name" value="ANL_N_sf"/>
</dbReference>
<gene>
    <name evidence="6" type="primary">acsA</name>
    <name evidence="10" type="ORF">A3196_11825</name>
</gene>
<sequence length="648" mass="72337">MSENKVYPVPADFAAQANVNDAQYQEMYQRSISDPEGFWSEQADQYISWFKKWDKALDWSFGKDDLHIEWFKGAKLNVSYNCLDRHLESRGDQVAIIWEGDNPDESRNITYRELHQEVCKFSNVLKSRGVNKGDRVSLYLPMIPEAAVAMLACTRIGAVHSIVFGGFSPDALRDRILDSDCKVVITSDQSMRGGKKVPLKANADKSIAQCPNVHTSIVVQRGGDPVEWDSDRDVWYHEAMADASDDCPAEEMDADDPLFILYTSGSTGKPKGVLHTTGGYLLQAAMTHKLVFDYKDGEVYWCTADVGWVTGHTYIVYGPLTNGATTLMFEGIPTYPDISRFWQVCDKHNVSTFYTAPTAIRSLMGAGEEPVKKTKRSSLRLLGTVGEPINPEAWEWYYRVVGDERCPIVDTWWQTETGAHMLTPLPGATPLKPGSATRPFFGVEPVLLDDQGNEIEGNPAEGNLAIKQPWPSMMRTVYGDHKRFFETYFAMYPGYYFTGDGARRDEDGYYWITGRVDDVLNVSGHRLGTAEIESALVLHDSVAEAAVVGYPHDLTGQGIYAYVTLMAGTEGTDELKTELVKLVRSEIGPIAKVNLIQWSPGLPKTRSGKIMRRILRKIAANELDTLGDTSTLADPSVVDNLIDNRENR</sequence>
<feature type="domain" description="AMP-dependent synthetase/ligase" evidence="7">
    <location>
        <begin position="84"/>
        <end position="475"/>
    </location>
</feature>
<feature type="binding site" evidence="6">
    <location>
        <position position="500"/>
    </location>
    <ligand>
        <name>ATP</name>
        <dbReference type="ChEBI" id="CHEBI:30616"/>
    </ligand>
</feature>
<protein>
    <recommendedName>
        <fullName evidence="6">Acetyl-coenzyme A synthetase</fullName>
        <shortName evidence="6">AcCoA synthetase</shortName>
        <shortName evidence="6">Acs</shortName>
        <ecNumber evidence="6">6.2.1.1</ecNumber>
    </recommendedName>
    <alternativeName>
        <fullName evidence="6">Acetate--CoA ligase</fullName>
    </alternativeName>
    <alternativeName>
        <fullName evidence="6">Acyl-activating enzyme</fullName>
    </alternativeName>
</protein>
<dbReference type="PANTHER" id="PTHR24095">
    <property type="entry name" value="ACETYL-COENZYME A SYNTHETASE"/>
    <property type="match status" value="1"/>
</dbReference>
<evidence type="ECO:0000313" key="11">
    <source>
        <dbReference type="Proteomes" id="UP000094849"/>
    </source>
</evidence>
<feature type="binding site" evidence="6">
    <location>
        <begin position="192"/>
        <end position="195"/>
    </location>
    <ligand>
        <name>CoA</name>
        <dbReference type="ChEBI" id="CHEBI:57287"/>
    </ligand>
</feature>
<dbReference type="Pfam" id="PF00501">
    <property type="entry name" value="AMP-binding"/>
    <property type="match status" value="1"/>
</dbReference>
<feature type="binding site" evidence="6">
    <location>
        <begin position="386"/>
        <end position="388"/>
    </location>
    <ligand>
        <name>ATP</name>
        <dbReference type="ChEBI" id="CHEBI:30616"/>
    </ligand>
</feature>
<evidence type="ECO:0000259" key="8">
    <source>
        <dbReference type="Pfam" id="PF13193"/>
    </source>
</evidence>
<dbReference type="PROSITE" id="PS00455">
    <property type="entry name" value="AMP_BINDING"/>
    <property type="match status" value="1"/>
</dbReference>
<dbReference type="FunFam" id="3.30.300.30:FF:000004">
    <property type="entry name" value="Acetyl-coenzyme A synthetase"/>
    <property type="match status" value="1"/>
</dbReference>
<evidence type="ECO:0000256" key="4">
    <source>
        <dbReference type="ARBA" id="ARBA00022840"/>
    </source>
</evidence>
<name>A0A1E2URL0_9GAMM</name>
<keyword evidence="5 6" id="KW-0007">Acetylation</keyword>
<dbReference type="Gene3D" id="3.30.300.30">
    <property type="match status" value="1"/>
</dbReference>
<dbReference type="InterPro" id="IPR011904">
    <property type="entry name" value="Ac_CoA_lig"/>
</dbReference>
<feature type="domain" description="Acetyl-coenzyme A synthetase N-terminal" evidence="9">
    <location>
        <begin position="24"/>
        <end position="82"/>
    </location>
</feature>
<dbReference type="CDD" id="cd05966">
    <property type="entry name" value="ACS"/>
    <property type="match status" value="1"/>
</dbReference>
<dbReference type="RefSeq" id="WP_069005157.1">
    <property type="nucleotide sequence ID" value="NZ_LVJW01000003.1"/>
</dbReference>
<keyword evidence="6" id="KW-0479">Metal-binding</keyword>
<comment type="PTM">
    <text evidence="6">Acetylated. Deacetylation by the SIR2-homolog deacetylase activates the enzyme.</text>
</comment>
<dbReference type="GO" id="GO:0016208">
    <property type="term" value="F:AMP binding"/>
    <property type="evidence" value="ECO:0007669"/>
    <property type="project" value="InterPro"/>
</dbReference>
<proteinExistence type="inferred from homology"/>
<dbReference type="InterPro" id="IPR032387">
    <property type="entry name" value="ACAS_N"/>
</dbReference>
<dbReference type="Gene3D" id="3.40.50.12780">
    <property type="entry name" value="N-terminal domain of ligase-like"/>
    <property type="match status" value="1"/>
</dbReference>
<evidence type="ECO:0000313" key="10">
    <source>
        <dbReference type="EMBL" id="ODB97387.1"/>
    </source>
</evidence>
<comment type="function">
    <text evidence="6">Catalyzes the conversion of acetate into acetyl-CoA (AcCoA), an essential intermediate at the junction of anabolic and catabolic pathways. AcsA undergoes a two-step reaction. In the first half reaction, AcsA combines acetate with ATP to form acetyl-adenylate (AcAMP) intermediate. In the second half reaction, it can then transfer the acetyl group from AcAMP to the sulfhydryl group of CoA, forming the product AcCoA.</text>
</comment>
<keyword evidence="4 6" id="KW-0067">ATP-binding</keyword>
<comment type="caution">
    <text evidence="6">Lacks conserved residue(s) required for the propagation of feature annotation.</text>
</comment>
<dbReference type="NCBIfam" id="TIGR02188">
    <property type="entry name" value="Ac_CoA_lig_AcsA"/>
    <property type="match status" value="1"/>
</dbReference>
<keyword evidence="2 6" id="KW-0436">Ligase</keyword>
<feature type="binding site" evidence="6">
    <location>
        <position position="584"/>
    </location>
    <ligand>
        <name>CoA</name>
        <dbReference type="ChEBI" id="CHEBI:57287"/>
    </ligand>
</feature>
<evidence type="ECO:0000259" key="7">
    <source>
        <dbReference type="Pfam" id="PF00501"/>
    </source>
</evidence>
<evidence type="ECO:0000256" key="1">
    <source>
        <dbReference type="ARBA" id="ARBA00006432"/>
    </source>
</evidence>
<dbReference type="InterPro" id="IPR025110">
    <property type="entry name" value="AMP-bd_C"/>
</dbReference>
<feature type="modified residue" description="N6-acetyllysine" evidence="6">
    <location>
        <position position="609"/>
    </location>
</feature>
<dbReference type="GO" id="GO:0005524">
    <property type="term" value="F:ATP binding"/>
    <property type="evidence" value="ECO:0007669"/>
    <property type="project" value="UniProtKB-KW"/>
</dbReference>
<accession>A0A1E2URL0</accession>
<evidence type="ECO:0000259" key="9">
    <source>
        <dbReference type="Pfam" id="PF16177"/>
    </source>
</evidence>
<dbReference type="InterPro" id="IPR000873">
    <property type="entry name" value="AMP-dep_synth/lig_dom"/>
</dbReference>
<dbReference type="GO" id="GO:0019427">
    <property type="term" value="P:acetyl-CoA biosynthetic process from acetate"/>
    <property type="evidence" value="ECO:0007669"/>
    <property type="project" value="UniProtKB-UniRule"/>
</dbReference>
<dbReference type="InterPro" id="IPR020845">
    <property type="entry name" value="AMP-binding_CS"/>
</dbReference>
<evidence type="ECO:0000256" key="6">
    <source>
        <dbReference type="HAMAP-Rule" id="MF_01123"/>
    </source>
</evidence>
<dbReference type="Pfam" id="PF13193">
    <property type="entry name" value="AMP-binding_C"/>
    <property type="match status" value="1"/>
</dbReference>
<feature type="binding site" evidence="6">
    <location>
        <position position="310"/>
    </location>
    <ligand>
        <name>CoA</name>
        <dbReference type="ChEBI" id="CHEBI:57287"/>
    </ligand>
</feature>
<dbReference type="STRING" id="1818881.A3196_11825"/>
<feature type="binding site" evidence="6">
    <location>
        <position position="523"/>
    </location>
    <ligand>
        <name>CoA</name>
        <dbReference type="ChEBI" id="CHEBI:57287"/>
    </ligand>
</feature>
<dbReference type="NCBIfam" id="NF001208">
    <property type="entry name" value="PRK00174.1"/>
    <property type="match status" value="1"/>
</dbReference>
<dbReference type="FunFam" id="3.40.50.12780:FF:000001">
    <property type="entry name" value="Acetyl-coenzyme A synthetase"/>
    <property type="match status" value="1"/>
</dbReference>
<keyword evidence="3 6" id="KW-0547">Nucleotide-binding</keyword>
<feature type="binding site" evidence="6">
    <location>
        <position position="526"/>
    </location>
    <ligand>
        <name>ATP</name>
        <dbReference type="ChEBI" id="CHEBI:30616"/>
    </ligand>
</feature>
<comment type="catalytic activity">
    <reaction evidence="6">
        <text>acetate + ATP + CoA = acetyl-CoA + AMP + diphosphate</text>
        <dbReference type="Rhea" id="RHEA:23176"/>
        <dbReference type="ChEBI" id="CHEBI:30089"/>
        <dbReference type="ChEBI" id="CHEBI:30616"/>
        <dbReference type="ChEBI" id="CHEBI:33019"/>
        <dbReference type="ChEBI" id="CHEBI:57287"/>
        <dbReference type="ChEBI" id="CHEBI:57288"/>
        <dbReference type="ChEBI" id="CHEBI:456215"/>
        <dbReference type="EC" id="6.2.1.1"/>
    </reaction>
</comment>
<evidence type="ECO:0000256" key="2">
    <source>
        <dbReference type="ARBA" id="ARBA00022598"/>
    </source>
</evidence>
<dbReference type="InterPro" id="IPR045851">
    <property type="entry name" value="AMP-bd_C_sf"/>
</dbReference>
<dbReference type="AlphaFoldDB" id="A0A1E2URL0"/>
<dbReference type="Proteomes" id="UP000094849">
    <property type="component" value="Unassembled WGS sequence"/>
</dbReference>
<reference evidence="10 11" key="1">
    <citation type="submission" date="2016-03" db="EMBL/GenBank/DDBJ databases">
        <title>Chemosynthetic sulphur-oxidizing symbionts of marine invertebrate animals are capable of nitrogen fixation.</title>
        <authorList>
            <person name="Petersen J.M."/>
            <person name="Kemper A."/>
            <person name="Gruber-Vodicka H."/>
            <person name="Cardini U."/>
            <person name="Geest Mvander."/>
            <person name="Kleiner M."/>
            <person name="Bulgheresi S."/>
            <person name="Fussmann M."/>
            <person name="Herbold C."/>
            <person name="Seah B.K.B."/>
            <person name="Antony C.Paul."/>
            <person name="Liu D."/>
            <person name="Belitz A."/>
            <person name="Weber M."/>
        </authorList>
    </citation>
    <scope>NUCLEOTIDE SEQUENCE [LARGE SCALE GENOMIC DNA]</scope>
    <source>
        <strain evidence="10">G_D</strain>
    </source>
</reference>
<feature type="binding site" evidence="6">
    <location>
        <position position="537"/>
    </location>
    <ligand>
        <name>Mg(2+)</name>
        <dbReference type="ChEBI" id="CHEBI:18420"/>
    </ligand>
</feature>
<dbReference type="SUPFAM" id="SSF56801">
    <property type="entry name" value="Acetyl-CoA synthetase-like"/>
    <property type="match status" value="1"/>
</dbReference>
<dbReference type="PANTHER" id="PTHR24095:SF14">
    <property type="entry name" value="ACETYL-COENZYME A SYNTHETASE 1"/>
    <property type="match status" value="1"/>
</dbReference>
<comment type="similarity">
    <text evidence="1 6">Belongs to the ATP-dependent AMP-binding enzyme family.</text>
</comment>